<dbReference type="AlphaFoldDB" id="A0AAC9LFR4"/>
<dbReference type="GO" id="GO:0004016">
    <property type="term" value="F:adenylate cyclase activity"/>
    <property type="evidence" value="ECO:0007669"/>
    <property type="project" value="TreeGrafter"/>
</dbReference>
<dbReference type="PRINTS" id="PR00038">
    <property type="entry name" value="HTHLUXR"/>
</dbReference>
<dbReference type="InterPro" id="IPR036388">
    <property type="entry name" value="WH-like_DNA-bd_sf"/>
</dbReference>
<dbReference type="GO" id="GO:0006355">
    <property type="term" value="P:regulation of DNA-templated transcription"/>
    <property type="evidence" value="ECO:0007669"/>
    <property type="project" value="InterPro"/>
</dbReference>
<keyword evidence="2" id="KW-0067">ATP-binding</keyword>
<dbReference type="EMBL" id="CP016076">
    <property type="protein sequence ID" value="APU15490.1"/>
    <property type="molecule type" value="Genomic_DNA"/>
</dbReference>
<dbReference type="Pfam" id="PF13191">
    <property type="entry name" value="AAA_16"/>
    <property type="match status" value="1"/>
</dbReference>
<dbReference type="InterPro" id="IPR041664">
    <property type="entry name" value="AAA_16"/>
</dbReference>
<dbReference type="Gene3D" id="1.10.10.10">
    <property type="entry name" value="Winged helix-like DNA-binding domain superfamily/Winged helix DNA-binding domain"/>
    <property type="match status" value="1"/>
</dbReference>
<dbReference type="GO" id="GO:0003677">
    <property type="term" value="F:DNA binding"/>
    <property type="evidence" value="ECO:0007669"/>
    <property type="project" value="InterPro"/>
</dbReference>
<evidence type="ECO:0000313" key="5">
    <source>
        <dbReference type="Proteomes" id="UP000185511"/>
    </source>
</evidence>
<dbReference type="SUPFAM" id="SSF46894">
    <property type="entry name" value="C-terminal effector domain of the bipartite response regulators"/>
    <property type="match status" value="1"/>
</dbReference>
<organism evidence="4 5">
    <name type="scientific">Actinoalloteichus fjordicus</name>
    <dbReference type="NCBI Taxonomy" id="1612552"/>
    <lineage>
        <taxon>Bacteria</taxon>
        <taxon>Bacillati</taxon>
        <taxon>Actinomycetota</taxon>
        <taxon>Actinomycetes</taxon>
        <taxon>Pseudonocardiales</taxon>
        <taxon>Pseudonocardiaceae</taxon>
        <taxon>Actinoalloteichus</taxon>
    </lineage>
</organism>
<dbReference type="KEGG" id="acad:UA74_17300"/>
<evidence type="ECO:0000313" key="4">
    <source>
        <dbReference type="EMBL" id="APU15490.1"/>
    </source>
</evidence>
<evidence type="ECO:0000256" key="1">
    <source>
        <dbReference type="ARBA" id="ARBA00022741"/>
    </source>
</evidence>
<protein>
    <submittedName>
        <fullName evidence="4">Transcriptional regulator, luxR family</fullName>
    </submittedName>
</protein>
<dbReference type="PANTHER" id="PTHR16305:SF28">
    <property type="entry name" value="GUANYLATE CYCLASE DOMAIN-CONTAINING PROTEIN"/>
    <property type="match status" value="1"/>
</dbReference>
<sequence length="922" mass="100105">MDTQCCTEFQDQFEALRSQYAAVTSGFGRVMMLDGPIGSGNVKLLRDFCDHAAAEGALVLAAKCSRAEQALPFGVVSQLFHNDALPAGVAAEANELLGPHMLDVDAAVSDPAQGPVIVQQFHARLVHNLVTLLLGLAQSRPLVIEIDDLQYADRPSLGAVSYLQRRLRSTRTMLVLSGWTSPRPAHPLFDAELFRQSYSHRIRLDTLDLAQIADVARTVLGSCPAGFAESCLAVTGGSSLLVDSLLADTLATTHAGQGLDPARPGPTAPVAGHTFSRSVVTCLHSGEPALAEIASGIAVLGPLSSARRLVELSNLGIQAVDEALTALVDSGLVAGARFRASVLRDIVIESTAPRRRMELNLRAARLLNQEGAETDVVAGHLLAAGDIVPDEPWAIDVFSDSAEQALLNDQVHHAIECLTVARAVCGDRRRRASITGRLIHLVWRVNPSAAAQHLASSYHGGEIGHLLDNDVTTLVGYLIWHGRFDEVTELLELVDEHAPQLAAQITAELSIGCPWLLTARPDRVEVLPTAGRFLDDQPITRAITALTAVLKNSDDDAAAQTAQQVIQGCRLDHTTVTPVAISLAALVIGDRLEEASRWCTVLWREAGEQSASTWQAQLEVTTALISLRRGDLADVERQAQTAMARMSPQSWGMLIGAPLSLRLLATTTAGRYHQAEELLCQAVPQSMFDTTWGLLYLYARGSYHLATGHVYTAIDDLLECGEKLIRWRLDFPALIPWRSAAAQANLALGRRDHARQLAEEQLRLVGPGPSRIRGISLRTLASVSDLVRRPSLLRSSSEMLQRCGDKLELAHTHNELSRTYRALGDVDKAETFARRAGELFDLCGVRRAVRETSLPQPVPGEEFSSLSNAERRVASLAAQGHTNREISQQLFITVSTVEQHLTRVYRKLNVHRRAHLPAELVC</sequence>
<dbReference type="PROSITE" id="PS00622">
    <property type="entry name" value="HTH_LUXR_1"/>
    <property type="match status" value="1"/>
</dbReference>
<dbReference type="Gene3D" id="1.25.40.10">
    <property type="entry name" value="Tetratricopeptide repeat domain"/>
    <property type="match status" value="1"/>
</dbReference>
<evidence type="ECO:0000256" key="2">
    <source>
        <dbReference type="ARBA" id="ARBA00022840"/>
    </source>
</evidence>
<dbReference type="PANTHER" id="PTHR16305">
    <property type="entry name" value="TESTICULAR SOLUBLE ADENYLYL CYCLASE"/>
    <property type="match status" value="1"/>
</dbReference>
<dbReference type="CDD" id="cd06170">
    <property type="entry name" value="LuxR_C_like"/>
    <property type="match status" value="1"/>
</dbReference>
<accession>A0AAC9LFR4</accession>
<dbReference type="SMART" id="SM00421">
    <property type="entry name" value="HTH_LUXR"/>
    <property type="match status" value="1"/>
</dbReference>
<dbReference type="PROSITE" id="PS50043">
    <property type="entry name" value="HTH_LUXR_2"/>
    <property type="match status" value="1"/>
</dbReference>
<reference evidence="5" key="1">
    <citation type="submission" date="2016-06" db="EMBL/GenBank/DDBJ databases">
        <title>Complete genome sequence of Actinoalloteichus fjordicus DSM 46855 (=ADI127-17), type strain of the new species Actinoalloteichus fjordicus.</title>
        <authorList>
            <person name="Ruckert C."/>
            <person name="Nouioui I."/>
            <person name="Willmese J."/>
            <person name="van Wezel G."/>
            <person name="Klenk H.-P."/>
            <person name="Kalinowski J."/>
            <person name="Zotchev S.B."/>
        </authorList>
    </citation>
    <scope>NUCLEOTIDE SEQUENCE [LARGE SCALE GENOMIC DNA]</scope>
    <source>
        <strain evidence="5">ADI127-7</strain>
    </source>
</reference>
<dbReference type="RefSeq" id="WP_075764909.1">
    <property type="nucleotide sequence ID" value="NZ_CP016076.1"/>
</dbReference>
<proteinExistence type="predicted"/>
<keyword evidence="5" id="KW-1185">Reference proteome</keyword>
<keyword evidence="1" id="KW-0547">Nucleotide-binding</keyword>
<dbReference type="Proteomes" id="UP000185511">
    <property type="component" value="Chromosome"/>
</dbReference>
<dbReference type="GO" id="GO:0005737">
    <property type="term" value="C:cytoplasm"/>
    <property type="evidence" value="ECO:0007669"/>
    <property type="project" value="TreeGrafter"/>
</dbReference>
<gene>
    <name evidence="4" type="ORF">UA74_17300</name>
</gene>
<dbReference type="Pfam" id="PF00196">
    <property type="entry name" value="GerE"/>
    <property type="match status" value="1"/>
</dbReference>
<evidence type="ECO:0000259" key="3">
    <source>
        <dbReference type="PROSITE" id="PS50043"/>
    </source>
</evidence>
<dbReference type="InterPro" id="IPR000792">
    <property type="entry name" value="Tscrpt_reg_LuxR_C"/>
</dbReference>
<dbReference type="GO" id="GO:0005524">
    <property type="term" value="F:ATP binding"/>
    <property type="evidence" value="ECO:0007669"/>
    <property type="project" value="UniProtKB-KW"/>
</dbReference>
<name>A0AAC9LFR4_9PSEU</name>
<dbReference type="InterPro" id="IPR016032">
    <property type="entry name" value="Sig_transdc_resp-reg_C-effctor"/>
</dbReference>
<feature type="domain" description="HTH luxR-type" evidence="3">
    <location>
        <begin position="859"/>
        <end position="922"/>
    </location>
</feature>
<dbReference type="InterPro" id="IPR011990">
    <property type="entry name" value="TPR-like_helical_dom_sf"/>
</dbReference>